<reference evidence="1" key="1">
    <citation type="journal article" date="2015" name="Genome Biol. Evol.">
        <title>Nucleomorph Genome Sequences of Two Chlorarachniophytes, Amorphochlora amoebiformis and Lotharella vacuolata.</title>
        <authorList>
            <person name="Suzuki S."/>
            <person name="Shirato S."/>
            <person name="Hirakawa Y."/>
            <person name="Ishida K."/>
        </authorList>
    </citation>
    <scope>NUCLEOTIDE SEQUENCE</scope>
    <source>
        <strain evidence="1">CCMP2058</strain>
    </source>
</reference>
<dbReference type="EMBL" id="AB996604">
    <property type="protein sequence ID" value="BAS01965.1"/>
    <property type="molecule type" value="Genomic_DNA"/>
</dbReference>
<organism evidence="1">
    <name type="scientific">Amorphochlora amoebiformis</name>
    <dbReference type="NCBI Taxonomy" id="1561963"/>
    <lineage>
        <taxon>Eukaryota</taxon>
        <taxon>Sar</taxon>
        <taxon>Rhizaria</taxon>
        <taxon>Cercozoa</taxon>
        <taxon>Chlorarachniophyceae</taxon>
        <taxon>Amorphochlora</taxon>
    </lineage>
</organism>
<keyword evidence="1" id="KW-0542">Nucleomorph</keyword>
<sequence>MKNFGNNIIFNKFSHKVRHFYLKCFPLLYITFNKRLFLYILISLKLCNYNNISFYFYSIASFMDDYFLSTLISYNLSLHHVLKGFTKVFFLTIDSFINSKLLYATLESSIFAIVFEKFSLFHAYFVSCNQTFLFSFLNTIDLFSKNINFSYLLQTRYSFTLINFNNTYFFPPDSHHNTSLKIFLNIRSNINAILSLYHESQAYCFNFQLFTLFFSYMKHSKLKLKSNKLLVMRLFHQICSNYTSIKSLLALNTNILLLKYYCEFHKITYLKILENINYHIIFQAVKIFSLFRLCKITILSLFV</sequence>
<geneLocation type="nucleomorph" evidence="1"/>
<dbReference type="AlphaFoldDB" id="A0A0H5BKW6"/>
<accession>A0A0H5BKW6</accession>
<name>A0A0H5BKW6_9EUKA</name>
<evidence type="ECO:0000313" key="1">
    <source>
        <dbReference type="EMBL" id="BAS01965.1"/>
    </source>
</evidence>
<proteinExistence type="predicted"/>
<protein>
    <submittedName>
        <fullName evidence="1">Uncharacterized protein</fullName>
    </submittedName>
</protein>